<name>A0A760AEV7_SALER</name>
<dbReference type="AlphaFoldDB" id="A0A760AEV7"/>
<protein>
    <submittedName>
        <fullName evidence="1">Uncharacterized protein</fullName>
    </submittedName>
</protein>
<reference evidence="1" key="1">
    <citation type="journal article" date="2018" name="Genome Biol.">
        <title>SKESA: strategic k-mer extension for scrupulous assemblies.</title>
        <authorList>
            <person name="Souvorov A."/>
            <person name="Agarwala R."/>
            <person name="Lipman D.J."/>
        </authorList>
    </citation>
    <scope>NUCLEOTIDE SEQUENCE</scope>
    <source>
        <strain evidence="1">MA.CK_98/00005752</strain>
    </source>
</reference>
<accession>A0A760AEV7</accession>
<organism evidence="1">
    <name type="scientific">Salmonella enterica</name>
    <name type="common">Salmonella choleraesuis</name>
    <dbReference type="NCBI Taxonomy" id="28901"/>
    <lineage>
        <taxon>Bacteria</taxon>
        <taxon>Pseudomonadati</taxon>
        <taxon>Pseudomonadota</taxon>
        <taxon>Gammaproteobacteria</taxon>
        <taxon>Enterobacterales</taxon>
        <taxon>Enterobacteriaceae</taxon>
        <taxon>Salmonella</taxon>
    </lineage>
</organism>
<gene>
    <name evidence="1" type="ORF">G8V49_003526</name>
</gene>
<dbReference type="EMBL" id="DAAXQP010000007">
    <property type="protein sequence ID" value="HAG2211232.1"/>
    <property type="molecule type" value="Genomic_DNA"/>
</dbReference>
<comment type="caution">
    <text evidence="1">The sequence shown here is derived from an EMBL/GenBank/DDBJ whole genome shotgun (WGS) entry which is preliminary data.</text>
</comment>
<proteinExistence type="predicted"/>
<evidence type="ECO:0000313" key="1">
    <source>
        <dbReference type="EMBL" id="HAG2211232.1"/>
    </source>
</evidence>
<reference evidence="1" key="2">
    <citation type="submission" date="2020-02" db="EMBL/GenBank/DDBJ databases">
        <authorList>
            <consortium name="NCBI Pathogen Detection Project"/>
        </authorList>
    </citation>
    <scope>NUCLEOTIDE SEQUENCE</scope>
    <source>
        <strain evidence="1">MA.CK_98/00005752</strain>
    </source>
</reference>
<sequence length="141" mass="16039">MKEEFTKEEIEQVTACLKDLPVHLGKILRETAEIMKEIFAENIELRDILATYQSSDYLSLDDLATELLGNYYDAHFTNGDRIRLKRRPEIIGTVGEHKVVWLMGGTANAYDVYFDHLQSENPLPVIASALESLPEADDPKQ</sequence>